<dbReference type="Gene3D" id="1.25.40.20">
    <property type="entry name" value="Ankyrin repeat-containing domain"/>
    <property type="match status" value="2"/>
</dbReference>
<evidence type="ECO:0000256" key="3">
    <source>
        <dbReference type="PROSITE-ProRule" id="PRU00023"/>
    </source>
</evidence>
<reference evidence="4" key="1">
    <citation type="submission" date="2014-11" db="EMBL/GenBank/DDBJ databases">
        <authorList>
            <person name="Otto D Thomas"/>
            <person name="Naeem Raeece"/>
        </authorList>
    </citation>
    <scope>NUCLEOTIDE SEQUENCE</scope>
</reference>
<organism evidence="4">
    <name type="scientific">Chromera velia CCMP2878</name>
    <dbReference type="NCBI Taxonomy" id="1169474"/>
    <lineage>
        <taxon>Eukaryota</taxon>
        <taxon>Sar</taxon>
        <taxon>Alveolata</taxon>
        <taxon>Colpodellida</taxon>
        <taxon>Chromeraceae</taxon>
        <taxon>Chromera</taxon>
    </lineage>
</organism>
<dbReference type="InterPro" id="IPR036770">
    <property type="entry name" value="Ankyrin_rpt-contain_sf"/>
</dbReference>
<dbReference type="PROSITE" id="PS50088">
    <property type="entry name" value="ANK_REPEAT"/>
    <property type="match status" value="2"/>
</dbReference>
<keyword evidence="2 3" id="KW-0040">ANK repeat</keyword>
<dbReference type="SMART" id="SM00248">
    <property type="entry name" value="ANK"/>
    <property type="match status" value="3"/>
</dbReference>
<dbReference type="AlphaFoldDB" id="A0A0G4IB58"/>
<dbReference type="PANTHER" id="PTHR24171">
    <property type="entry name" value="ANKYRIN REPEAT DOMAIN-CONTAINING PROTEIN 39-RELATED"/>
    <property type="match status" value="1"/>
</dbReference>
<sequence>MCAAARARPDYVEILVENGADVNKVNNDIPNETALRAAVVYGDRGRFAHTREESFISDVRAVVEFLLDRGANVNARGWRGQTVLHRAVVWGVMEVVQLLVDRGADLQVRDRMGETPHDIAVEYSRSPETLALLVPPAAAD</sequence>
<evidence type="ECO:0000256" key="2">
    <source>
        <dbReference type="ARBA" id="ARBA00023043"/>
    </source>
</evidence>
<keyword evidence="1" id="KW-0677">Repeat</keyword>
<proteinExistence type="predicted"/>
<feature type="repeat" description="ANK" evidence="3">
    <location>
        <begin position="79"/>
        <end position="111"/>
    </location>
</feature>
<dbReference type="Pfam" id="PF12796">
    <property type="entry name" value="Ank_2"/>
    <property type="match status" value="1"/>
</dbReference>
<dbReference type="VEuPathDB" id="CryptoDB:Cvel_2177"/>
<dbReference type="InterPro" id="IPR002110">
    <property type="entry name" value="Ankyrin_rpt"/>
</dbReference>
<dbReference type="PANTHER" id="PTHR24171:SF9">
    <property type="entry name" value="ANKYRIN REPEAT DOMAIN-CONTAINING PROTEIN 39"/>
    <property type="match status" value="1"/>
</dbReference>
<evidence type="ECO:0000313" key="4">
    <source>
        <dbReference type="EMBL" id="CEM54434.1"/>
    </source>
</evidence>
<gene>
    <name evidence="4" type="ORF">Cvel_2177</name>
</gene>
<dbReference type="EMBL" id="CDMZ01005787">
    <property type="protein sequence ID" value="CEM54434.1"/>
    <property type="molecule type" value="Genomic_DNA"/>
</dbReference>
<name>A0A0G4IB58_9ALVE</name>
<feature type="repeat" description="ANK" evidence="3">
    <location>
        <begin position="1"/>
        <end position="27"/>
    </location>
</feature>
<accession>A0A0G4IB58</accession>
<protein>
    <submittedName>
        <fullName evidence="4">Uncharacterized protein</fullName>
    </submittedName>
</protein>
<dbReference type="Pfam" id="PF00023">
    <property type="entry name" value="Ank"/>
    <property type="match status" value="1"/>
</dbReference>
<dbReference type="PROSITE" id="PS50297">
    <property type="entry name" value="ANK_REP_REGION"/>
    <property type="match status" value="1"/>
</dbReference>
<dbReference type="SUPFAM" id="SSF48403">
    <property type="entry name" value="Ankyrin repeat"/>
    <property type="match status" value="1"/>
</dbReference>
<evidence type="ECO:0000256" key="1">
    <source>
        <dbReference type="ARBA" id="ARBA00022737"/>
    </source>
</evidence>
<dbReference type="PhylomeDB" id="A0A0G4IB58"/>